<dbReference type="Proteomes" id="UP000887578">
    <property type="component" value="Unplaced"/>
</dbReference>
<dbReference type="GO" id="GO:0004439">
    <property type="term" value="F:phosphatidylinositol-4,5-bisphosphate 5-phosphatase activity"/>
    <property type="evidence" value="ECO:0007669"/>
    <property type="project" value="TreeGrafter"/>
</dbReference>
<dbReference type="SUPFAM" id="SSF56219">
    <property type="entry name" value="DNase I-like"/>
    <property type="match status" value="1"/>
</dbReference>
<evidence type="ECO:0000256" key="1">
    <source>
        <dbReference type="ARBA" id="ARBA00005910"/>
    </source>
</evidence>
<dbReference type="GO" id="GO:0046856">
    <property type="term" value="P:phosphatidylinositol dephosphorylation"/>
    <property type="evidence" value="ECO:0007669"/>
    <property type="project" value="InterPro"/>
</dbReference>
<dbReference type="SMART" id="SM00128">
    <property type="entry name" value="IPPc"/>
    <property type="match status" value="1"/>
</dbReference>
<organism evidence="3 4">
    <name type="scientific">Panagrolaimus davidi</name>
    <dbReference type="NCBI Taxonomy" id="227884"/>
    <lineage>
        <taxon>Eukaryota</taxon>
        <taxon>Metazoa</taxon>
        <taxon>Ecdysozoa</taxon>
        <taxon>Nematoda</taxon>
        <taxon>Chromadorea</taxon>
        <taxon>Rhabditida</taxon>
        <taxon>Tylenchina</taxon>
        <taxon>Panagrolaimomorpha</taxon>
        <taxon>Panagrolaimoidea</taxon>
        <taxon>Panagrolaimidae</taxon>
        <taxon>Panagrolaimus</taxon>
    </lineage>
</organism>
<dbReference type="Gene3D" id="3.60.10.10">
    <property type="entry name" value="Endonuclease/exonuclease/phosphatase"/>
    <property type="match status" value="1"/>
</dbReference>
<proteinExistence type="inferred from homology"/>
<keyword evidence="3" id="KW-1185">Reference proteome</keyword>
<protein>
    <submittedName>
        <fullName evidence="4">Inositol polyphosphate-related phosphatase domain-containing protein</fullName>
    </submittedName>
</protein>
<dbReference type="GO" id="GO:0048488">
    <property type="term" value="P:synaptic vesicle endocytosis"/>
    <property type="evidence" value="ECO:0007669"/>
    <property type="project" value="TreeGrafter"/>
</dbReference>
<reference evidence="4" key="1">
    <citation type="submission" date="2022-11" db="UniProtKB">
        <authorList>
            <consortium name="WormBaseParasite"/>
        </authorList>
    </citation>
    <scope>IDENTIFICATION</scope>
</reference>
<evidence type="ECO:0000313" key="4">
    <source>
        <dbReference type="WBParaSite" id="PDA_v2.g160.t1"/>
    </source>
</evidence>
<dbReference type="PANTHER" id="PTHR11200:SF295">
    <property type="entry name" value="INOSITOL POLYPHOSPHATE 5-PHOSPHATASE"/>
    <property type="match status" value="1"/>
</dbReference>
<dbReference type="WBParaSite" id="PDA_v2.g160.t1">
    <property type="protein sequence ID" value="PDA_v2.g160.t1"/>
    <property type="gene ID" value="PDA_v2.g160"/>
</dbReference>
<evidence type="ECO:0000259" key="2">
    <source>
        <dbReference type="SMART" id="SM00128"/>
    </source>
</evidence>
<dbReference type="InterPro" id="IPR000300">
    <property type="entry name" value="IPPc"/>
</dbReference>
<dbReference type="InterPro" id="IPR046985">
    <property type="entry name" value="IP5"/>
</dbReference>
<comment type="similarity">
    <text evidence="1">Belongs to the inositol 1,4,5-trisphosphate 5-phosphatase type II family.</text>
</comment>
<feature type="domain" description="Inositol polyphosphate-related phosphatase" evidence="2">
    <location>
        <begin position="1"/>
        <end position="296"/>
    </location>
</feature>
<dbReference type="PANTHER" id="PTHR11200">
    <property type="entry name" value="INOSITOL 5-PHOSPHATASE"/>
    <property type="match status" value="1"/>
</dbReference>
<sequence>MGRVFLYTYNVGKYPADLNIMNKFKLAKHASNRTDSDIFAVSIQEVPHAEASGFTTQGKTWLHFFTELMYGRKLSLIYKQYMHSNLFMVFSDIDFAGFIQKIENRNVWYTMGGAFGYKGTMGTRFLLRNGIDLVFVTGHLTHGQEYLSYRLKQYKQGKTCTFDDSRDACSKRVVFWFGDLNFRSVRKLTGDCFTMKEGKDLHGENPDCDQLTLAMKNGTAFGDFEEPPVRFPPSYKFKVGTKDYDLHRVPSWCDRILVKTQNIPYKNLCYDIDEIFLSDHIPVYANYDLEGLLKQDPVVPPVCRFVEIPPWTCSVYFMCQFSFTNKYFERRGSNLDWIGFYKLPVKSFKAPENWMYMWSCYETNEAARAAMDDNTQLPPGSPKNYVAECNSLQAGEYVAAYFSVKYNTVIGISNVFNVVTSL</sequence>
<dbReference type="GO" id="GO:0098793">
    <property type="term" value="C:presynapse"/>
    <property type="evidence" value="ECO:0007669"/>
    <property type="project" value="GOC"/>
</dbReference>
<evidence type="ECO:0000313" key="3">
    <source>
        <dbReference type="Proteomes" id="UP000887578"/>
    </source>
</evidence>
<name>A0A914PCX8_9BILA</name>
<dbReference type="Gene3D" id="2.60.40.2840">
    <property type="match status" value="1"/>
</dbReference>
<dbReference type="Pfam" id="PF17751">
    <property type="entry name" value="SKICH"/>
    <property type="match status" value="1"/>
</dbReference>
<dbReference type="AlphaFoldDB" id="A0A914PCX8"/>
<dbReference type="Pfam" id="PF22669">
    <property type="entry name" value="Exo_endo_phos2"/>
    <property type="match status" value="1"/>
</dbReference>
<dbReference type="InterPro" id="IPR036691">
    <property type="entry name" value="Endo/exonu/phosph_ase_sf"/>
</dbReference>
<accession>A0A914PCX8</accession>
<dbReference type="InterPro" id="IPR041611">
    <property type="entry name" value="SKICH"/>
</dbReference>